<evidence type="ECO:0000256" key="14">
    <source>
        <dbReference type="HAMAP-Rule" id="MF_00286"/>
    </source>
</evidence>
<feature type="topological domain" description="Cytoplasmic" evidence="14">
    <location>
        <begin position="1"/>
        <end position="9"/>
    </location>
</feature>
<comment type="function">
    <text evidence="14">Required for disulfide bond formation in some periplasmic proteins. Acts by oxidizing the DsbA protein.</text>
</comment>
<evidence type="ECO:0000256" key="13">
    <source>
        <dbReference type="ARBA" id="ARBA00023284"/>
    </source>
</evidence>
<dbReference type="SUPFAM" id="SSF158442">
    <property type="entry name" value="DsbB-like"/>
    <property type="match status" value="1"/>
</dbReference>
<feature type="transmembrane region" description="Helical" evidence="15">
    <location>
        <begin position="40"/>
        <end position="60"/>
    </location>
</feature>
<dbReference type="PANTHER" id="PTHR36570:SF3">
    <property type="entry name" value="DISULFIDE BOND FORMATION PROTEIN B"/>
    <property type="match status" value="1"/>
</dbReference>
<evidence type="ECO:0000256" key="7">
    <source>
        <dbReference type="ARBA" id="ARBA00022982"/>
    </source>
</evidence>
<comment type="subcellular location">
    <subcellularLocation>
        <location evidence="1">Cell inner membrane</location>
        <topology evidence="1">Multi-pass membrane protein</topology>
    </subcellularLocation>
    <subcellularLocation>
        <location evidence="14">Cell membrane</location>
        <topology evidence="14">Multi-pass membrane protein</topology>
    </subcellularLocation>
</comment>
<dbReference type="Gene3D" id="1.20.1550.10">
    <property type="entry name" value="DsbB-like"/>
    <property type="match status" value="1"/>
</dbReference>
<dbReference type="GO" id="GO:0005886">
    <property type="term" value="C:plasma membrane"/>
    <property type="evidence" value="ECO:0007669"/>
    <property type="project" value="UniProtKB-SubCell"/>
</dbReference>
<evidence type="ECO:0000256" key="3">
    <source>
        <dbReference type="ARBA" id="ARBA00022448"/>
    </source>
</evidence>
<evidence type="ECO:0000256" key="1">
    <source>
        <dbReference type="ARBA" id="ARBA00004429"/>
    </source>
</evidence>
<keyword evidence="5" id="KW-0997">Cell inner membrane</keyword>
<keyword evidence="13 14" id="KW-0676">Redox-active center</keyword>
<dbReference type="Proteomes" id="UP000295254">
    <property type="component" value="Unassembled WGS sequence"/>
</dbReference>
<dbReference type="OrthoDB" id="3711263at2"/>
<sequence length="183" mass="19863">MSLAHSRSLFFMAFVAGALALGVSWYLEFAVGLRPCGLCLLQRLCLALFSAVCLIAAVHGPGRGGSILYWLTAVCCSLTGTVAAWRQVLLQTDPVPRLTSCSTSMGDLIATEPWSSVIQQLFNGAVGCAQITWTLFGLSLTEWSLLLFVAMVMLALHQLLRLVWRGHRRPLSGESSHRVLLGD</sequence>
<evidence type="ECO:0000256" key="10">
    <source>
        <dbReference type="ARBA" id="ARBA00023136"/>
    </source>
</evidence>
<keyword evidence="12 14" id="KW-0143">Chaperone</keyword>
<evidence type="ECO:0000256" key="11">
    <source>
        <dbReference type="ARBA" id="ARBA00023157"/>
    </source>
</evidence>
<evidence type="ECO:0000256" key="9">
    <source>
        <dbReference type="ARBA" id="ARBA00023002"/>
    </source>
</evidence>
<dbReference type="GO" id="GO:0009055">
    <property type="term" value="F:electron transfer activity"/>
    <property type="evidence" value="ECO:0007669"/>
    <property type="project" value="UniProtKB-UniRule"/>
</dbReference>
<dbReference type="HAMAP" id="MF_00286">
    <property type="entry name" value="DsbB"/>
    <property type="match status" value="1"/>
</dbReference>
<dbReference type="STRING" id="95300.SAMN05216558_5302"/>
<dbReference type="InterPro" id="IPR022920">
    <property type="entry name" value="Disulphide_bond_form_DsbB"/>
</dbReference>
<feature type="transmembrane region" description="Helical" evidence="15">
    <location>
        <begin position="143"/>
        <end position="164"/>
    </location>
</feature>
<feature type="topological domain" description="Periplasmic" evidence="14">
    <location>
        <begin position="27"/>
        <end position="44"/>
    </location>
</feature>
<comment type="caution">
    <text evidence="14">Lacks conserved residue(s) required for the propagation of feature annotation.</text>
</comment>
<keyword evidence="7 14" id="KW-0249">Electron transport</keyword>
<feature type="topological domain" description="Cytoplasmic" evidence="14">
    <location>
        <begin position="62"/>
        <end position="67"/>
    </location>
</feature>
<dbReference type="GO" id="GO:0006457">
    <property type="term" value="P:protein folding"/>
    <property type="evidence" value="ECO:0007669"/>
    <property type="project" value="InterPro"/>
</dbReference>
<evidence type="ECO:0000256" key="15">
    <source>
        <dbReference type="SAM" id="Phobius"/>
    </source>
</evidence>
<organism evidence="16 17">
    <name type="scientific">Pseudomonas vancouverensis</name>
    <dbReference type="NCBI Taxonomy" id="95300"/>
    <lineage>
        <taxon>Bacteria</taxon>
        <taxon>Pseudomonadati</taxon>
        <taxon>Pseudomonadota</taxon>
        <taxon>Gammaproteobacteria</taxon>
        <taxon>Pseudomonadales</taxon>
        <taxon>Pseudomonadaceae</taxon>
        <taxon>Pseudomonas</taxon>
    </lineage>
</organism>
<feature type="transmembrane region" description="Helical" evidence="15">
    <location>
        <begin position="9"/>
        <end position="28"/>
    </location>
</feature>
<feature type="disulfide bond" description="Redox-active" evidence="14">
    <location>
        <begin position="36"/>
        <end position="39"/>
    </location>
</feature>
<accession>A0A1H2PGI1</accession>
<keyword evidence="4 14" id="KW-1003">Cell membrane</keyword>
<feature type="transmembrane region" description="Helical" evidence="15">
    <location>
        <begin position="67"/>
        <end position="85"/>
    </location>
</feature>
<reference evidence="17" key="1">
    <citation type="journal article" date="2019" name="bioRxiv">
        <title>Bacterially produced spermidine induces plant systemic susceptibility to pathogens.</title>
        <authorList>
            <person name="Melnyk R.A."/>
            <person name="Beskrovnaya P.A."/>
            <person name="Liu Z."/>
            <person name="Song Y."/>
            <person name="Haney C.H."/>
        </authorList>
    </citation>
    <scope>NUCLEOTIDE SEQUENCE [LARGE SCALE GENOMIC DNA]</scope>
    <source>
        <strain evidence="17">Dha-51</strain>
    </source>
</reference>
<keyword evidence="17" id="KW-1185">Reference proteome</keyword>
<name>A0A1H2PGI1_PSEVA</name>
<evidence type="ECO:0000256" key="6">
    <source>
        <dbReference type="ARBA" id="ARBA00022692"/>
    </source>
</evidence>
<dbReference type="AlphaFoldDB" id="A0A1H2PGI1"/>
<evidence type="ECO:0000256" key="8">
    <source>
        <dbReference type="ARBA" id="ARBA00022989"/>
    </source>
</evidence>
<evidence type="ECO:0000313" key="17">
    <source>
        <dbReference type="Proteomes" id="UP000295254"/>
    </source>
</evidence>
<keyword evidence="6 14" id="KW-0812">Transmembrane</keyword>
<proteinExistence type="inferred from homology"/>
<comment type="similarity">
    <text evidence="2 14">Belongs to the DsbB family.</text>
</comment>
<dbReference type="PANTHER" id="PTHR36570">
    <property type="entry name" value="DISULFIDE BOND FORMATION PROTEIN B"/>
    <property type="match status" value="1"/>
</dbReference>
<evidence type="ECO:0000256" key="12">
    <source>
        <dbReference type="ARBA" id="ARBA00023186"/>
    </source>
</evidence>
<evidence type="ECO:0000313" key="16">
    <source>
        <dbReference type="EMBL" id="TDB66453.1"/>
    </source>
</evidence>
<keyword evidence="3 14" id="KW-0813">Transport</keyword>
<dbReference type="RefSeq" id="WP_093228744.1">
    <property type="nucleotide sequence ID" value="NZ_LT629803.1"/>
</dbReference>
<dbReference type="Pfam" id="PF02600">
    <property type="entry name" value="DsbB"/>
    <property type="match status" value="1"/>
</dbReference>
<gene>
    <name evidence="14" type="primary">dsbB</name>
    <name evidence="16" type="ORF">EIY72_06200</name>
</gene>
<keyword evidence="10 14" id="KW-0472">Membrane</keyword>
<evidence type="ECO:0000256" key="2">
    <source>
        <dbReference type="ARBA" id="ARBA00008823"/>
    </source>
</evidence>
<dbReference type="EMBL" id="RRZK01000007">
    <property type="protein sequence ID" value="TDB66453.1"/>
    <property type="molecule type" value="Genomic_DNA"/>
</dbReference>
<dbReference type="GO" id="GO:0015035">
    <property type="term" value="F:protein-disulfide reductase activity"/>
    <property type="evidence" value="ECO:0007669"/>
    <property type="project" value="UniProtKB-UniRule"/>
</dbReference>
<keyword evidence="11 14" id="KW-1015">Disulfide bond</keyword>
<dbReference type="InterPro" id="IPR050183">
    <property type="entry name" value="DsbB"/>
</dbReference>
<evidence type="ECO:0000256" key="5">
    <source>
        <dbReference type="ARBA" id="ARBA00022519"/>
    </source>
</evidence>
<protein>
    <recommendedName>
        <fullName evidence="14">Disulfide bond formation protein B</fullName>
    </recommendedName>
    <alternativeName>
        <fullName evidence="14">Disulfide oxidoreductase</fullName>
    </alternativeName>
</protein>
<feature type="topological domain" description="Cytoplasmic" evidence="14">
    <location>
        <begin position="162"/>
        <end position="183"/>
    </location>
</feature>
<comment type="caution">
    <text evidence="16">The sequence shown here is derived from an EMBL/GenBank/DDBJ whole genome shotgun (WGS) entry which is preliminary data.</text>
</comment>
<keyword evidence="8 14" id="KW-1133">Transmembrane helix</keyword>
<keyword evidence="9 14" id="KW-0560">Oxidoreductase</keyword>
<dbReference type="InterPro" id="IPR023380">
    <property type="entry name" value="DsbB-like_sf"/>
</dbReference>
<dbReference type="InterPro" id="IPR003752">
    <property type="entry name" value="DiS_bond_form_DsbB/BdbC"/>
</dbReference>
<evidence type="ECO:0000256" key="4">
    <source>
        <dbReference type="ARBA" id="ARBA00022475"/>
    </source>
</evidence>